<evidence type="ECO:0000313" key="3">
    <source>
        <dbReference type="Proteomes" id="UP001430356"/>
    </source>
</evidence>
<dbReference type="AlphaFoldDB" id="A0AAW0F1Y8"/>
<comment type="caution">
    <text evidence="2">The sequence shown here is derived from an EMBL/GenBank/DDBJ whole genome shotgun (WGS) entry which is preliminary data.</text>
</comment>
<dbReference type="GO" id="GO:0019005">
    <property type="term" value="C:SCF ubiquitin ligase complex"/>
    <property type="evidence" value="ECO:0007669"/>
    <property type="project" value="TreeGrafter"/>
</dbReference>
<proteinExistence type="predicted"/>
<reference evidence="2 3" key="1">
    <citation type="journal article" date="2021" name="MBio">
        <title>A New Model Trypanosomatid, Novymonas esmeraldas: Genomic Perception of Its 'Candidatus Pandoraea novymonadis' Endosymbiont.</title>
        <authorList>
            <person name="Zakharova A."/>
            <person name="Saura A."/>
            <person name="Butenko A."/>
            <person name="Podesvova L."/>
            <person name="Warmusova S."/>
            <person name="Kostygov A.Y."/>
            <person name="Nenarokova A."/>
            <person name="Lukes J."/>
            <person name="Opperdoes F.R."/>
            <person name="Yurchenko V."/>
        </authorList>
    </citation>
    <scope>NUCLEOTIDE SEQUENCE [LARGE SCALE GENOMIC DNA]</scope>
    <source>
        <strain evidence="2 3">E262AT.01</strain>
    </source>
</reference>
<gene>
    <name evidence="2" type="ORF">NESM_000112600</name>
</gene>
<dbReference type="SUPFAM" id="SSF52047">
    <property type="entry name" value="RNI-like"/>
    <property type="match status" value="2"/>
</dbReference>
<dbReference type="Gene3D" id="3.80.10.10">
    <property type="entry name" value="Ribonuclease Inhibitor"/>
    <property type="match status" value="4"/>
</dbReference>
<dbReference type="InterPro" id="IPR006553">
    <property type="entry name" value="Leu-rich_rpt_Cys-con_subtyp"/>
</dbReference>
<feature type="region of interest" description="Disordered" evidence="1">
    <location>
        <begin position="754"/>
        <end position="795"/>
    </location>
</feature>
<organism evidence="2 3">
    <name type="scientific">Novymonas esmeraldas</name>
    <dbReference type="NCBI Taxonomy" id="1808958"/>
    <lineage>
        <taxon>Eukaryota</taxon>
        <taxon>Discoba</taxon>
        <taxon>Euglenozoa</taxon>
        <taxon>Kinetoplastea</taxon>
        <taxon>Metakinetoplastina</taxon>
        <taxon>Trypanosomatida</taxon>
        <taxon>Trypanosomatidae</taxon>
        <taxon>Novymonas</taxon>
    </lineage>
</organism>
<name>A0AAW0F1Y8_9TRYP</name>
<dbReference type="EMBL" id="JAECZO010000006">
    <property type="protein sequence ID" value="KAK7200567.1"/>
    <property type="molecule type" value="Genomic_DNA"/>
</dbReference>
<dbReference type="GO" id="GO:0031146">
    <property type="term" value="P:SCF-dependent proteasomal ubiquitin-dependent protein catabolic process"/>
    <property type="evidence" value="ECO:0007669"/>
    <property type="project" value="TreeGrafter"/>
</dbReference>
<keyword evidence="3" id="KW-1185">Reference proteome</keyword>
<dbReference type="Proteomes" id="UP001430356">
    <property type="component" value="Unassembled WGS sequence"/>
</dbReference>
<feature type="compositionally biased region" description="Low complexity" evidence="1">
    <location>
        <begin position="771"/>
        <end position="795"/>
    </location>
</feature>
<dbReference type="PANTHER" id="PTHR13318:SF105">
    <property type="entry name" value="F-BOX_LRR-REPEAT PROTEIN 3"/>
    <property type="match status" value="1"/>
</dbReference>
<feature type="region of interest" description="Disordered" evidence="1">
    <location>
        <begin position="346"/>
        <end position="384"/>
    </location>
</feature>
<dbReference type="SMART" id="SM00367">
    <property type="entry name" value="LRR_CC"/>
    <property type="match status" value="7"/>
</dbReference>
<dbReference type="PANTHER" id="PTHR13318">
    <property type="entry name" value="PARTNER OF PAIRED, ISOFORM B-RELATED"/>
    <property type="match status" value="1"/>
</dbReference>
<protein>
    <submittedName>
        <fullName evidence="2">Leucine Rich repeat</fullName>
    </submittedName>
</protein>
<sequence length="1177" mass="127652">MDSNLSKHFGSVRSAHSYDRHVSSSHHTSSSFVTINQKRSWRPSSSLFQPVLDQMANPAPLALAAANPFLRLFVERNVDGGGFTMSDYQVTPNVPRHAACDCSGGGGGGDEVSDCATVDYSGPSRGTSGMVVEEDGVVEAWCDEGCDDASFRDDGSEQRLGASASGARVIPLHISGIGSPHGLSQLSNHCYPAVGVSRVVPSTTQSVSLSLKANAAAGADARDRGCLRECWQGAALELSLCVSITCKSDAALHFATLGAWWLSRYYGVSLRLHHIHPSQLQAFKAVQRALFLKDIHLESCVISEELLQCVSTSPNLLSLSIISCAASQQMTLRCIDSILRKGSETRPGGFHDTHGPQTGGTGAWANWGASESHSPAHGTPTDTARESTNWYLSGVRSLGSLKGLRCLHVLHTPLHESFLEALTTCTSLECLVLHRCRGVRSLEPLQRLKHLQSLSLHGLSVTDADLLSLTGCPQLRQLVLDECRQVKDLSFLVLLRESLERLLIPRTLLSNANMRHIAVCDKLVELHAQSLRQLTDVGALKELTALRVLNLTDNLLTDDGCKALQDMTSLQRLSLASCRCITSLAAVVSASGRWAQRLVSLDLSQTNVTDAGVRYVQQCPDLRFLNLSDCGELTQLYWLQKMSALRWLHLGGTRVSDAETNRYLPCARSLRFLNLRGCATVRSLAFAGKLPQLEYLCLESTGVADSELANLGRCYRLRYLSLRSCSDIRDLSSLCALPALLELNVSMTAVTGGPLSTSSGGSDGRRTPHGSSTLLSSTSSPTSARSASPSSSVGSLAPASPSATAAFRFPVLQLLHLNGCSRVARLEELPRFYPQLRAVYADRIAVMSPRGVGIGFTGMEERRRVGPSSRSRGLLHHVRSVSVNVDKSDGESSAEVNKSAMHIDQVLQQYVPQPPLAPRPRTAHVVASRPQPRPVRSPCGSEPTTKMQLVSVYRAGESARVLRLVLRRSSVTDCMLDQLCHTFTSVCCLDLTKCTELQCLAGVERLFALKELTLSQSSVDNGGVRAISACESLEVLRLTECRDITDIGCLGGLRRLRVLCVARTQLTNQGLAGISQCTSLQYLNCAECRYLSDVNALSSLKRLIELHLERTDVVDAGIRGVLRCSALQRVYLTRCQRLTTMGDWHAFLPQLEVLDVYGTSIPTRVAGQGQQFACNVM</sequence>
<evidence type="ECO:0000313" key="2">
    <source>
        <dbReference type="EMBL" id="KAK7200567.1"/>
    </source>
</evidence>
<evidence type="ECO:0000256" key="1">
    <source>
        <dbReference type="SAM" id="MobiDB-lite"/>
    </source>
</evidence>
<accession>A0AAW0F1Y8</accession>
<feature type="region of interest" description="Disordered" evidence="1">
    <location>
        <begin position="918"/>
        <end position="943"/>
    </location>
</feature>
<dbReference type="InterPro" id="IPR032675">
    <property type="entry name" value="LRR_dom_sf"/>
</dbReference>
<dbReference type="SMART" id="SM00368">
    <property type="entry name" value="LRR_RI"/>
    <property type="match status" value="4"/>
</dbReference>
<dbReference type="SUPFAM" id="SSF52058">
    <property type="entry name" value="L domain-like"/>
    <property type="match status" value="1"/>
</dbReference>